<evidence type="ECO:0000259" key="2">
    <source>
        <dbReference type="Pfam" id="PF12146"/>
    </source>
</evidence>
<gene>
    <name evidence="3" type="ORF">EHQ52_15575</name>
</gene>
<dbReference type="Pfam" id="PF12146">
    <property type="entry name" value="Hydrolase_4"/>
    <property type="match status" value="1"/>
</dbReference>
<evidence type="ECO:0000256" key="1">
    <source>
        <dbReference type="SAM" id="Phobius"/>
    </source>
</evidence>
<name>A0A4R9J3J2_9LEPT</name>
<organism evidence="3 4">
    <name type="scientific">Leptospira koniambonensis</name>
    <dbReference type="NCBI Taxonomy" id="2484950"/>
    <lineage>
        <taxon>Bacteria</taxon>
        <taxon>Pseudomonadati</taxon>
        <taxon>Spirochaetota</taxon>
        <taxon>Spirochaetia</taxon>
        <taxon>Leptospirales</taxon>
        <taxon>Leptospiraceae</taxon>
        <taxon>Leptospira</taxon>
    </lineage>
</organism>
<dbReference type="Proteomes" id="UP000297871">
    <property type="component" value="Unassembled WGS sequence"/>
</dbReference>
<comment type="caution">
    <text evidence="3">The sequence shown here is derived from an EMBL/GenBank/DDBJ whole genome shotgun (WGS) entry which is preliminary data.</text>
</comment>
<keyword evidence="1" id="KW-0472">Membrane</keyword>
<dbReference type="GO" id="GO:0016787">
    <property type="term" value="F:hydrolase activity"/>
    <property type="evidence" value="ECO:0007669"/>
    <property type="project" value="UniProtKB-KW"/>
</dbReference>
<evidence type="ECO:0000313" key="3">
    <source>
        <dbReference type="EMBL" id="TGL31652.1"/>
    </source>
</evidence>
<dbReference type="Gene3D" id="3.40.50.1820">
    <property type="entry name" value="alpha/beta hydrolase"/>
    <property type="match status" value="1"/>
</dbReference>
<dbReference type="InterPro" id="IPR022742">
    <property type="entry name" value="Hydrolase_4"/>
</dbReference>
<proteinExistence type="predicted"/>
<protein>
    <submittedName>
        <fullName evidence="3">Alpha/beta hydrolase</fullName>
    </submittedName>
</protein>
<accession>A0A4R9J3J2</accession>
<dbReference type="OrthoDB" id="9776685at2"/>
<keyword evidence="3" id="KW-0378">Hydrolase</keyword>
<feature type="transmembrane region" description="Helical" evidence="1">
    <location>
        <begin position="12"/>
        <end position="37"/>
    </location>
</feature>
<dbReference type="AlphaFoldDB" id="A0A4R9J3J2"/>
<dbReference type="SUPFAM" id="SSF53474">
    <property type="entry name" value="alpha/beta-Hydrolases"/>
    <property type="match status" value="1"/>
</dbReference>
<dbReference type="InterPro" id="IPR052920">
    <property type="entry name" value="DNA-binding_regulatory"/>
</dbReference>
<dbReference type="EMBL" id="RQFY01000007">
    <property type="protein sequence ID" value="TGL31652.1"/>
    <property type="molecule type" value="Genomic_DNA"/>
</dbReference>
<dbReference type="PANTHER" id="PTHR43358">
    <property type="entry name" value="ALPHA/BETA-HYDROLASE"/>
    <property type="match status" value="1"/>
</dbReference>
<dbReference type="InterPro" id="IPR029058">
    <property type="entry name" value="AB_hydrolase_fold"/>
</dbReference>
<keyword evidence="1" id="KW-1133">Transmembrane helix</keyword>
<dbReference type="PANTHER" id="PTHR43358:SF4">
    <property type="entry name" value="ALPHA_BETA HYDROLASE FOLD-1 DOMAIN-CONTAINING PROTEIN"/>
    <property type="match status" value="1"/>
</dbReference>
<evidence type="ECO:0000313" key="4">
    <source>
        <dbReference type="Proteomes" id="UP000297871"/>
    </source>
</evidence>
<keyword evidence="4" id="KW-1185">Reference proteome</keyword>
<keyword evidence="1" id="KW-0812">Transmembrane</keyword>
<sequence length="291" mass="32690">MIHMNKLIRTIKIFAICVFVLICFFIGSHVLVLITLAPVRANIGNLPPGYKEIEFRSDSGEDIRGWFYNSSSKKGTIILLHGIRANRLAMLARSNFLIKYGYSILLIDFQSHGESSGELITIGIKESQDVRSAIRYIQEKQGKSKIGIIGSSLGGASALLADISEEIDFMIVESVFSTIDSAIRNRVASKIAKPIALLTPIAYYILKYEINISESGLNPIDHIKKVKCPIFVISGRDDLYTFESEAEEMYQRAQTPKELWLVSNAGHVDLHAFSRVEYENKVLSFIERHMN</sequence>
<reference evidence="3" key="1">
    <citation type="journal article" date="2019" name="PLoS Negl. Trop. Dis.">
        <title>Revisiting the worldwide diversity of Leptospira species in the environment.</title>
        <authorList>
            <person name="Vincent A.T."/>
            <person name="Schiettekatte O."/>
            <person name="Bourhy P."/>
            <person name="Veyrier F.J."/>
            <person name="Picardeau M."/>
        </authorList>
    </citation>
    <scope>NUCLEOTIDE SEQUENCE [LARGE SCALE GENOMIC DNA]</scope>
    <source>
        <strain evidence="3">201800265</strain>
    </source>
</reference>
<feature type="domain" description="Serine aminopeptidase S33" evidence="2">
    <location>
        <begin position="72"/>
        <end position="161"/>
    </location>
</feature>